<evidence type="ECO:0000313" key="2">
    <source>
        <dbReference type="Proteomes" id="UP001163046"/>
    </source>
</evidence>
<dbReference type="AlphaFoldDB" id="A0A9X0A5N8"/>
<evidence type="ECO:0000313" key="1">
    <source>
        <dbReference type="EMBL" id="KAJ7393888.1"/>
    </source>
</evidence>
<dbReference type="Proteomes" id="UP001163046">
    <property type="component" value="Unassembled WGS sequence"/>
</dbReference>
<dbReference type="EMBL" id="MU825397">
    <property type="protein sequence ID" value="KAJ7393888.1"/>
    <property type="molecule type" value="Genomic_DNA"/>
</dbReference>
<proteinExistence type="predicted"/>
<keyword evidence="2" id="KW-1185">Reference proteome</keyword>
<comment type="caution">
    <text evidence="1">The sequence shown here is derived from an EMBL/GenBank/DDBJ whole genome shotgun (WGS) entry which is preliminary data.</text>
</comment>
<reference evidence="1" key="1">
    <citation type="submission" date="2023-01" db="EMBL/GenBank/DDBJ databases">
        <title>Genome assembly of the deep-sea coral Lophelia pertusa.</title>
        <authorList>
            <person name="Herrera S."/>
            <person name="Cordes E."/>
        </authorList>
    </citation>
    <scope>NUCLEOTIDE SEQUENCE</scope>
    <source>
        <strain evidence="1">USNM1676648</strain>
        <tissue evidence="1">Polyp</tissue>
    </source>
</reference>
<sequence>MKELKLPREFGSTRDMKKAIRRNATQDECLSSTVRQLDREKRVAFNQLSEKREAFVRETSKRRLSLPVVEKTHLKEISVDHGRCKASSVDEGKGVSFSLHSVPGRLIMHLKLQNSNEKKEQKRAVVSFLVAKTRQYSNSKVSEDEDASFTSQNTDIFRLPSLKDKPRSLSIAAAPSFNETRILKRRATLHNL</sequence>
<protein>
    <submittedName>
        <fullName evidence="1">Uncharacterized protein</fullName>
    </submittedName>
</protein>
<gene>
    <name evidence="1" type="ORF">OS493_003555</name>
</gene>
<name>A0A9X0A5N8_9CNID</name>
<accession>A0A9X0A5N8</accession>
<organism evidence="1 2">
    <name type="scientific">Desmophyllum pertusum</name>
    <dbReference type="NCBI Taxonomy" id="174260"/>
    <lineage>
        <taxon>Eukaryota</taxon>
        <taxon>Metazoa</taxon>
        <taxon>Cnidaria</taxon>
        <taxon>Anthozoa</taxon>
        <taxon>Hexacorallia</taxon>
        <taxon>Scleractinia</taxon>
        <taxon>Caryophylliina</taxon>
        <taxon>Caryophylliidae</taxon>
        <taxon>Desmophyllum</taxon>
    </lineage>
</organism>